<keyword evidence="2" id="KW-0812">Transmembrane</keyword>
<reference evidence="3 4" key="1">
    <citation type="journal article" date="2014" name="Genome Announc.">
        <title>Trypanosoma cruzi Clone Dm28c Draft Genome Sequence.</title>
        <authorList>
            <person name="Grisard E.C."/>
            <person name="Teixeira S.M."/>
            <person name="de Almeida L.G."/>
            <person name="Stoco P.H."/>
            <person name="Gerber A.L."/>
            <person name="Talavera-Lopez C."/>
            <person name="Lima O.C."/>
            <person name="Andersson B."/>
            <person name="de Vasconcelos A.T."/>
        </authorList>
    </citation>
    <scope>NUCLEOTIDE SEQUENCE [LARGE SCALE GENOMIC DNA]</scope>
    <source>
        <strain evidence="3 4">Dm28c</strain>
    </source>
</reference>
<gene>
    <name evidence="3" type="ORF">TCDM_00090</name>
</gene>
<feature type="compositionally biased region" description="Basic and acidic residues" evidence="1">
    <location>
        <begin position="42"/>
        <end position="53"/>
    </location>
</feature>
<dbReference type="VEuPathDB" id="TriTrypDB:TCDM_00090"/>
<evidence type="ECO:0000313" key="3">
    <source>
        <dbReference type="EMBL" id="ESS71070.1"/>
    </source>
</evidence>
<evidence type="ECO:0000313" key="4">
    <source>
        <dbReference type="Proteomes" id="UP000017861"/>
    </source>
</evidence>
<keyword evidence="2" id="KW-0472">Membrane</keyword>
<evidence type="ECO:0000256" key="1">
    <source>
        <dbReference type="SAM" id="MobiDB-lite"/>
    </source>
</evidence>
<dbReference type="EMBL" id="AYLP01000001">
    <property type="protein sequence ID" value="ESS71070.1"/>
    <property type="molecule type" value="Genomic_DNA"/>
</dbReference>
<accession>V5BCT4</accession>
<protein>
    <submittedName>
        <fullName evidence="3">Mitochondrial carrier protein</fullName>
    </submittedName>
</protein>
<dbReference type="AlphaFoldDB" id="V5BCT4"/>
<proteinExistence type="predicted"/>
<sequence length="71" mass="7945">MYLFLCWFSGSSFLLLLLLLCACVYVYALAGLLFAWQGRREGSEERVSHDSCRTQKLAGKKKKKKGGDGPV</sequence>
<evidence type="ECO:0000256" key="2">
    <source>
        <dbReference type="SAM" id="Phobius"/>
    </source>
</evidence>
<comment type="caution">
    <text evidence="3">The sequence shown here is derived from an EMBL/GenBank/DDBJ whole genome shotgun (WGS) entry which is preliminary data.</text>
</comment>
<dbReference type="Proteomes" id="UP000017861">
    <property type="component" value="Unassembled WGS sequence"/>
</dbReference>
<organism evidence="3 4">
    <name type="scientific">Trypanosoma cruzi Dm28c</name>
    <dbReference type="NCBI Taxonomy" id="1416333"/>
    <lineage>
        <taxon>Eukaryota</taxon>
        <taxon>Discoba</taxon>
        <taxon>Euglenozoa</taxon>
        <taxon>Kinetoplastea</taxon>
        <taxon>Metakinetoplastina</taxon>
        <taxon>Trypanosomatida</taxon>
        <taxon>Trypanosomatidae</taxon>
        <taxon>Trypanosoma</taxon>
        <taxon>Schizotrypanum</taxon>
    </lineage>
</organism>
<name>V5BCT4_TRYCR</name>
<feature type="transmembrane region" description="Helical" evidence="2">
    <location>
        <begin position="12"/>
        <end position="36"/>
    </location>
</feature>
<feature type="region of interest" description="Disordered" evidence="1">
    <location>
        <begin position="42"/>
        <end position="71"/>
    </location>
</feature>
<keyword evidence="2" id="KW-1133">Transmembrane helix</keyword>